<organism evidence="1 2">
    <name type="scientific">Anaplasma phagocytophilum str. CRT38</name>
    <dbReference type="NCBI Taxonomy" id="1269275"/>
    <lineage>
        <taxon>Bacteria</taxon>
        <taxon>Pseudomonadati</taxon>
        <taxon>Pseudomonadota</taxon>
        <taxon>Alphaproteobacteria</taxon>
        <taxon>Rickettsiales</taxon>
        <taxon>Anaplasmataceae</taxon>
        <taxon>Anaplasma</taxon>
        <taxon>phagocytophilum group</taxon>
    </lineage>
</organism>
<sequence length="61" mass="6939">MHYVLTLIIDPRDNQFLNKFINGSDTSATEQDINLIPSNRFKVACAIYPIVENSWSILKVA</sequence>
<dbReference type="AlphaFoldDB" id="S6G652"/>
<gene>
    <name evidence="1" type="ORF">CRT38_04692</name>
</gene>
<proteinExistence type="predicted"/>
<dbReference type="EMBL" id="APHI01000002">
    <property type="protein sequence ID" value="EOA62532.1"/>
    <property type="molecule type" value="Genomic_DNA"/>
</dbReference>
<comment type="caution">
    <text evidence="1">The sequence shown here is derived from an EMBL/GenBank/DDBJ whole genome shotgun (WGS) entry which is preliminary data.</text>
</comment>
<accession>S6G652</accession>
<evidence type="ECO:0000313" key="2">
    <source>
        <dbReference type="Proteomes" id="UP000053165"/>
    </source>
</evidence>
<name>S6G652_ANAPH</name>
<reference evidence="1 2" key="1">
    <citation type="submission" date="2013-03" db="EMBL/GenBank/DDBJ databases">
        <title>Genome sequence of Anaplasma phagocytophilum strain CRT38.</title>
        <authorList>
            <person name="Felsheim R.F."/>
            <person name="Kurtti T.J."/>
            <person name="Munderloh U.G."/>
        </authorList>
    </citation>
    <scope>NUCLEOTIDE SEQUENCE [LARGE SCALE GENOMIC DNA]</scope>
    <source>
        <strain evidence="1 2">CRT38</strain>
    </source>
</reference>
<dbReference type="Proteomes" id="UP000053165">
    <property type="component" value="Unassembled WGS sequence"/>
</dbReference>
<evidence type="ECO:0000313" key="1">
    <source>
        <dbReference type="EMBL" id="EOA62532.1"/>
    </source>
</evidence>
<protein>
    <submittedName>
        <fullName evidence="1">Uncharacterized protein</fullName>
    </submittedName>
</protein>